<evidence type="ECO:0000313" key="10">
    <source>
        <dbReference type="EnsemblMetazoa" id="XP_019764416.1"/>
    </source>
</evidence>
<dbReference type="FunFam" id="2.40.50.140:FF:000113">
    <property type="entry name" value="polyribonucleotide nucleotidyltransferase 1, mitochondrial"/>
    <property type="match status" value="1"/>
</dbReference>
<dbReference type="InterPro" id="IPR020568">
    <property type="entry name" value="Ribosomal_Su5_D2-typ_SF"/>
</dbReference>
<dbReference type="InterPro" id="IPR012162">
    <property type="entry name" value="PNPase"/>
</dbReference>
<dbReference type="Gene3D" id="3.30.1370.10">
    <property type="entry name" value="K Homology domain, type 1"/>
    <property type="match status" value="1"/>
</dbReference>
<dbReference type="GO" id="GO:0000958">
    <property type="term" value="P:mitochondrial mRNA catabolic process"/>
    <property type="evidence" value="ECO:0007669"/>
    <property type="project" value="TreeGrafter"/>
</dbReference>
<dbReference type="SUPFAM" id="SSF54791">
    <property type="entry name" value="Eukaryotic type KH-domain (KH-domain type I)"/>
    <property type="match status" value="1"/>
</dbReference>
<dbReference type="STRING" id="77166.N6U217"/>
<dbReference type="InterPro" id="IPR012340">
    <property type="entry name" value="NA-bd_OB-fold"/>
</dbReference>
<keyword evidence="4" id="KW-0548">Nucleotidyltransferase</keyword>
<evidence type="ECO:0000256" key="2">
    <source>
        <dbReference type="ARBA" id="ARBA00012416"/>
    </source>
</evidence>
<dbReference type="FunFam" id="3.30.1370.10:FF:000001">
    <property type="entry name" value="Polyribonucleotide nucleotidyltransferase"/>
    <property type="match status" value="1"/>
</dbReference>
<dbReference type="InterPro" id="IPR015847">
    <property type="entry name" value="ExoRNase_PH_dom2"/>
</dbReference>
<dbReference type="Pfam" id="PF01138">
    <property type="entry name" value="RNase_PH"/>
    <property type="match status" value="2"/>
</dbReference>
<dbReference type="Proteomes" id="UP000030742">
    <property type="component" value="Unassembled WGS sequence"/>
</dbReference>
<comment type="similarity">
    <text evidence="1">Belongs to the polyribonucleotide nucleotidyltransferase family.</text>
</comment>
<dbReference type="InterPro" id="IPR036456">
    <property type="entry name" value="PNPase_PH_RNA-bd_sf"/>
</dbReference>
<evidence type="ECO:0000313" key="11">
    <source>
        <dbReference type="Proteomes" id="UP000019118"/>
    </source>
</evidence>
<dbReference type="Gene3D" id="3.30.230.70">
    <property type="entry name" value="GHMP Kinase, N-terminal domain"/>
    <property type="match status" value="2"/>
</dbReference>
<dbReference type="EC" id="2.7.7.8" evidence="2"/>
<dbReference type="SUPFAM" id="SSF46915">
    <property type="entry name" value="Polynucleotide phosphorylase/guanosine pentaphosphate synthase (PNPase/GPSI), domain 3"/>
    <property type="match status" value="1"/>
</dbReference>
<dbReference type="EnsemblMetazoa" id="XM_019908857.1">
    <property type="protein sequence ID" value="XP_019764416.1"/>
    <property type="gene ID" value="LOC109540459"/>
</dbReference>
<dbReference type="SUPFAM" id="SSF55666">
    <property type="entry name" value="Ribonuclease PH domain 2-like"/>
    <property type="match status" value="2"/>
</dbReference>
<evidence type="ECO:0000256" key="4">
    <source>
        <dbReference type="ARBA" id="ARBA00022695"/>
    </source>
</evidence>
<dbReference type="Pfam" id="PF03726">
    <property type="entry name" value="PNPase"/>
    <property type="match status" value="1"/>
</dbReference>
<dbReference type="GO" id="GO:0005739">
    <property type="term" value="C:mitochondrion"/>
    <property type="evidence" value="ECO:0007669"/>
    <property type="project" value="TreeGrafter"/>
</dbReference>
<dbReference type="EMBL" id="KB741037">
    <property type="protein sequence ID" value="ENN74666.1"/>
    <property type="molecule type" value="Genomic_DNA"/>
</dbReference>
<dbReference type="InterPro" id="IPR001247">
    <property type="entry name" value="ExoRNase_PH_dom1"/>
</dbReference>
<keyword evidence="5 6" id="KW-0694">RNA-binding</keyword>
<reference evidence="11 12" key="1">
    <citation type="journal article" date="2013" name="Genome Biol.">
        <title>Draft genome of the mountain pine beetle, Dendroctonus ponderosae Hopkins, a major forest pest.</title>
        <authorList>
            <person name="Keeling C.I."/>
            <person name="Yuen M.M."/>
            <person name="Liao N.Y."/>
            <person name="Docking T.R."/>
            <person name="Chan S.K."/>
            <person name="Taylor G.A."/>
            <person name="Palmquist D.L."/>
            <person name="Jackman S.D."/>
            <person name="Nguyen A."/>
            <person name="Li M."/>
            <person name="Henderson H."/>
            <person name="Janes J.K."/>
            <person name="Zhao Y."/>
            <person name="Pandoh P."/>
            <person name="Moore R."/>
            <person name="Sperling F.A."/>
            <person name="Huber D.P."/>
            <person name="Birol I."/>
            <person name="Jones S.J."/>
            <person name="Bohlmann J."/>
        </authorList>
    </citation>
    <scope>NUCLEOTIDE SEQUENCE</scope>
</reference>
<dbReference type="Pfam" id="PF00013">
    <property type="entry name" value="KH_1"/>
    <property type="match status" value="1"/>
</dbReference>
<dbReference type="CDD" id="cd11364">
    <property type="entry name" value="RNase_PH_PNPase_2"/>
    <property type="match status" value="1"/>
</dbReference>
<accession>N6U217</accession>
<proteinExistence type="inferred from homology"/>
<dbReference type="EMBL" id="KB632319">
    <property type="protein sequence ID" value="ERL92290.1"/>
    <property type="molecule type" value="Genomic_DNA"/>
</dbReference>
<dbReference type="PANTHER" id="PTHR11252">
    <property type="entry name" value="POLYRIBONUCLEOTIDE NUCLEOTIDYLTRANSFERASE"/>
    <property type="match status" value="1"/>
</dbReference>
<evidence type="ECO:0000313" key="12">
    <source>
        <dbReference type="Proteomes" id="UP000030742"/>
    </source>
</evidence>
<dbReference type="KEGG" id="dpa:109540459"/>
<dbReference type="PIRSF" id="PIRSF005499">
    <property type="entry name" value="PNPase"/>
    <property type="match status" value="1"/>
</dbReference>
<dbReference type="InterPro" id="IPR015848">
    <property type="entry name" value="PNPase_PH_RNA-bd_bac/org-type"/>
</dbReference>
<feature type="domain" description="S1 motif" evidence="7">
    <location>
        <begin position="669"/>
        <end position="740"/>
    </location>
</feature>
<dbReference type="GO" id="GO:0003723">
    <property type="term" value="F:RNA binding"/>
    <property type="evidence" value="ECO:0007669"/>
    <property type="project" value="UniProtKB-UniRule"/>
</dbReference>
<evidence type="ECO:0000313" key="9">
    <source>
        <dbReference type="EMBL" id="ERL92290.1"/>
    </source>
</evidence>
<dbReference type="AlphaFoldDB" id="N6U217"/>
<dbReference type="GO" id="GO:0000965">
    <property type="term" value="P:mitochondrial RNA 3'-end processing"/>
    <property type="evidence" value="ECO:0007669"/>
    <property type="project" value="TreeGrafter"/>
</dbReference>
<name>N6U217_DENPD</name>
<evidence type="ECO:0000259" key="7">
    <source>
        <dbReference type="PROSITE" id="PS50126"/>
    </source>
</evidence>
<evidence type="ECO:0000256" key="3">
    <source>
        <dbReference type="ARBA" id="ARBA00022679"/>
    </source>
</evidence>
<dbReference type="InterPro" id="IPR036345">
    <property type="entry name" value="ExoRNase_PH_dom2_sf"/>
</dbReference>
<dbReference type="PANTHER" id="PTHR11252:SF0">
    <property type="entry name" value="POLYRIBONUCLEOTIDE NUCLEOTIDYLTRANSFERASE 1, MITOCHONDRIAL"/>
    <property type="match status" value="1"/>
</dbReference>
<dbReference type="SUPFAM" id="SSF54211">
    <property type="entry name" value="Ribosomal protein S5 domain 2-like"/>
    <property type="match status" value="2"/>
</dbReference>
<dbReference type="PROSITE" id="PS50126">
    <property type="entry name" value="S1"/>
    <property type="match status" value="1"/>
</dbReference>
<dbReference type="HOGENOM" id="CLU_004217_2_2_1"/>
<protein>
    <recommendedName>
        <fullName evidence="2">polyribonucleotide nucleotidyltransferase</fullName>
        <ecNumber evidence="2">2.7.7.8</ecNumber>
    </recommendedName>
</protein>
<keyword evidence="3" id="KW-0808">Transferase</keyword>
<dbReference type="PROSITE" id="PS50084">
    <property type="entry name" value="KH_TYPE_1"/>
    <property type="match status" value="1"/>
</dbReference>
<reference evidence="10" key="2">
    <citation type="submission" date="2024-08" db="UniProtKB">
        <authorList>
            <consortium name="EnsemblMetazoa"/>
        </authorList>
    </citation>
    <scope>IDENTIFICATION</scope>
</reference>
<dbReference type="OrthoDB" id="437922at2759"/>
<evidence type="ECO:0000256" key="1">
    <source>
        <dbReference type="ARBA" id="ARBA00007404"/>
    </source>
</evidence>
<dbReference type="Proteomes" id="UP000019118">
    <property type="component" value="Unassembled WGS sequence"/>
</dbReference>
<keyword evidence="11" id="KW-1185">Reference proteome</keyword>
<dbReference type="Pfam" id="PF03725">
    <property type="entry name" value="RNase_PH_C"/>
    <property type="match status" value="1"/>
</dbReference>
<evidence type="ECO:0000313" key="8">
    <source>
        <dbReference type="EMBL" id="ENN74666.1"/>
    </source>
</evidence>
<dbReference type="InterPro" id="IPR036612">
    <property type="entry name" value="KH_dom_type_1_sf"/>
</dbReference>
<dbReference type="CDD" id="cd09033">
    <property type="entry name" value="KH-I_PNPT1"/>
    <property type="match status" value="1"/>
</dbReference>
<sequence>MPIFRGSRVFRWIILQQRCTKVVARRASNGVKPAEATVNFSNGRNLTLSTGQYARLADGCAVGTVGDTSVIVTVVSKTKPSSSSFLPLVVDYRQKSAAAGRIPTNFFRRELGPSEREILTARLIDRSLRPLFTDNYYYDTQVVCSMLAVDGINNPDVIAINAASTALSLSDIPWNGPIGAVRMGMIDSELLINPTRKELQESKLNLVISATKRNLVVMLEGNADGIMLQDLQKAIKVGTKEAQHVVSEIENLQKHFGKPKRALEAAPVLSEAITEALRSLSEMRVKEVLQNYSLDKIARDVALAEIRTNALEKIRSSFPDADQNLVNDGYSAVVKNIFRELIFDTDIRCDGRNLDELRNISCKVDLYKPLHGSAVFTRGQTQVLCTVTLDSHESAMRLDPLSVVTSGVKEKNFFLHYEFPPFATKETGRIGPIGRREMGHGALAEKGLFPTIPSEFPFTIRLTSEVLESNGSSSMASVCGGSLALMDAGVPVTSPAAGVAIGLVTKYDKEQKNITDFRLLTDLLGIEDYMGDLDFKIAGNMKGVTALQADIKIPGLPLKIVMEALQKAADAKRKILQIMNQCIQQPRTEKKDNWPVVEDLEVEPHKRAKLLGVGGINLKKLFAETGVQVSQMEDTTFQIFAPNQAALEEAKEIIQKYLTTERVPALEFGEIYKATIVEVRDIGVMVTLYAGMPPALLHNSQLDTRKVGHPSALGLEVGQELQVKYFGRDPVSGLMRLSRKVLVAARL</sequence>
<dbReference type="NCBIfam" id="NF008805">
    <property type="entry name" value="PRK11824.1"/>
    <property type="match status" value="1"/>
</dbReference>
<dbReference type="GO" id="GO:0004654">
    <property type="term" value="F:polyribonucleotide nucleotidyltransferase activity"/>
    <property type="evidence" value="ECO:0007669"/>
    <property type="project" value="UniProtKB-EC"/>
</dbReference>
<dbReference type="SUPFAM" id="SSF50249">
    <property type="entry name" value="Nucleic acid-binding proteins"/>
    <property type="match status" value="1"/>
</dbReference>
<gene>
    <name evidence="10" type="primary">109540459</name>
    <name evidence="9" type="ORF">D910_09607</name>
    <name evidence="8" type="ORF">YQE_08783</name>
</gene>
<feature type="non-terminal residue" evidence="8">
    <location>
        <position position="1"/>
    </location>
</feature>
<dbReference type="GO" id="GO:0000175">
    <property type="term" value="F:3'-5'-RNA exonuclease activity"/>
    <property type="evidence" value="ECO:0007669"/>
    <property type="project" value="TreeGrafter"/>
</dbReference>
<dbReference type="FunFam" id="3.30.230.70:FF:000001">
    <property type="entry name" value="Polyribonucleotide nucleotidyltransferase"/>
    <property type="match status" value="1"/>
</dbReference>
<dbReference type="InterPro" id="IPR003029">
    <property type="entry name" value="S1_domain"/>
</dbReference>
<dbReference type="Gene3D" id="2.40.50.140">
    <property type="entry name" value="Nucleic acid-binding proteins"/>
    <property type="match status" value="1"/>
</dbReference>
<evidence type="ECO:0000256" key="5">
    <source>
        <dbReference type="ARBA" id="ARBA00022884"/>
    </source>
</evidence>
<dbReference type="GO" id="GO:0005829">
    <property type="term" value="C:cytosol"/>
    <property type="evidence" value="ECO:0007669"/>
    <property type="project" value="TreeGrafter"/>
</dbReference>
<organism evidence="8">
    <name type="scientific">Dendroctonus ponderosae</name>
    <name type="common">Mountain pine beetle</name>
    <dbReference type="NCBI Taxonomy" id="77166"/>
    <lineage>
        <taxon>Eukaryota</taxon>
        <taxon>Metazoa</taxon>
        <taxon>Ecdysozoa</taxon>
        <taxon>Arthropoda</taxon>
        <taxon>Hexapoda</taxon>
        <taxon>Insecta</taxon>
        <taxon>Pterygota</taxon>
        <taxon>Neoptera</taxon>
        <taxon>Endopterygota</taxon>
        <taxon>Coleoptera</taxon>
        <taxon>Polyphaga</taxon>
        <taxon>Cucujiformia</taxon>
        <taxon>Curculionidae</taxon>
        <taxon>Scolytinae</taxon>
        <taxon>Dendroctonus</taxon>
    </lineage>
</organism>
<dbReference type="InterPro" id="IPR004088">
    <property type="entry name" value="KH_dom_type_1"/>
</dbReference>
<dbReference type="InterPro" id="IPR027408">
    <property type="entry name" value="PNPase/RNase_PH_dom_sf"/>
</dbReference>
<dbReference type="FunFam" id="3.30.230.70:FF:000032">
    <property type="entry name" value="Polyribonucleotide nucleotidyltransferase 1"/>
    <property type="match status" value="1"/>
</dbReference>
<dbReference type="CDD" id="cd11363">
    <property type="entry name" value="RNase_PH_PNPase_1"/>
    <property type="match status" value="1"/>
</dbReference>
<dbReference type="NCBIfam" id="TIGR03591">
    <property type="entry name" value="polynuc_phos"/>
    <property type="match status" value="1"/>
</dbReference>
<evidence type="ECO:0000256" key="6">
    <source>
        <dbReference type="PROSITE-ProRule" id="PRU00117"/>
    </source>
</evidence>
<dbReference type="OMA" id="RFMFHYN"/>